<dbReference type="OrthoDB" id="5981048at2759"/>
<keyword evidence="2" id="KW-1185">Reference proteome</keyword>
<dbReference type="Proteomes" id="UP000299102">
    <property type="component" value="Unassembled WGS sequence"/>
</dbReference>
<protein>
    <submittedName>
        <fullName evidence="1">Uncharacterized protein</fullName>
    </submittedName>
</protein>
<gene>
    <name evidence="1" type="ORF">EVAR_36392_1</name>
</gene>
<organism evidence="1 2">
    <name type="scientific">Eumeta variegata</name>
    <name type="common">Bagworm moth</name>
    <name type="synonym">Eumeta japonica</name>
    <dbReference type="NCBI Taxonomy" id="151549"/>
    <lineage>
        <taxon>Eukaryota</taxon>
        <taxon>Metazoa</taxon>
        <taxon>Ecdysozoa</taxon>
        <taxon>Arthropoda</taxon>
        <taxon>Hexapoda</taxon>
        <taxon>Insecta</taxon>
        <taxon>Pterygota</taxon>
        <taxon>Neoptera</taxon>
        <taxon>Endopterygota</taxon>
        <taxon>Lepidoptera</taxon>
        <taxon>Glossata</taxon>
        <taxon>Ditrysia</taxon>
        <taxon>Tineoidea</taxon>
        <taxon>Psychidae</taxon>
        <taxon>Oiketicinae</taxon>
        <taxon>Eumeta</taxon>
    </lineage>
</organism>
<evidence type="ECO:0000313" key="2">
    <source>
        <dbReference type="Proteomes" id="UP000299102"/>
    </source>
</evidence>
<evidence type="ECO:0000313" key="1">
    <source>
        <dbReference type="EMBL" id="GBP46409.1"/>
    </source>
</evidence>
<accession>A0A4C1W798</accession>
<reference evidence="1 2" key="1">
    <citation type="journal article" date="2019" name="Commun. Biol.">
        <title>The bagworm genome reveals a unique fibroin gene that provides high tensile strength.</title>
        <authorList>
            <person name="Kono N."/>
            <person name="Nakamura H."/>
            <person name="Ohtoshi R."/>
            <person name="Tomita M."/>
            <person name="Numata K."/>
            <person name="Arakawa K."/>
        </authorList>
    </citation>
    <scope>NUCLEOTIDE SEQUENCE [LARGE SCALE GENOMIC DNA]</scope>
</reference>
<dbReference type="EMBL" id="BGZK01000482">
    <property type="protein sequence ID" value="GBP46409.1"/>
    <property type="molecule type" value="Genomic_DNA"/>
</dbReference>
<dbReference type="AlphaFoldDB" id="A0A4C1W798"/>
<comment type="caution">
    <text evidence="1">The sequence shown here is derived from an EMBL/GenBank/DDBJ whole genome shotgun (WGS) entry which is preliminary data.</text>
</comment>
<name>A0A4C1W798_EUMVA</name>
<sequence length="110" mass="12105">MASHGPLEQNETNTKQGDTALLLNVGDMIDLAIGTPEVGVVDFNLLQTVLHVLAQQTRLLDKRVELRGNVPAPPPVGRDCLQTINVTEYIIEGDKVQNKIPLKYSEFVNN</sequence>
<proteinExistence type="predicted"/>